<dbReference type="PANTHER" id="PTHR47067">
    <property type="entry name" value="TPX2 (TARGETING PROTEIN FOR XKLP2) PROTEIN FAMILY-RELATED"/>
    <property type="match status" value="1"/>
</dbReference>
<feature type="region of interest" description="Disordered" evidence="6">
    <location>
        <begin position="309"/>
        <end position="396"/>
    </location>
</feature>
<comment type="caution">
    <text evidence="8">The sequence shown here is derived from an EMBL/GenBank/DDBJ whole genome shotgun (WGS) entry which is preliminary data.</text>
</comment>
<dbReference type="AlphaFoldDB" id="A0A2P5FK51"/>
<dbReference type="PANTHER" id="PTHR47067:SF6">
    <property type="entry name" value="PROTEIN WVD2-LIKE 7"/>
    <property type="match status" value="1"/>
</dbReference>
<keyword evidence="9" id="KW-1185">Reference proteome</keyword>
<dbReference type="Proteomes" id="UP000237000">
    <property type="component" value="Unassembled WGS sequence"/>
</dbReference>
<dbReference type="STRING" id="63057.A0A2P5FK51"/>
<dbReference type="EMBL" id="JXTC01000026">
    <property type="protein sequence ID" value="PON98172.1"/>
    <property type="molecule type" value="Genomic_DNA"/>
</dbReference>
<proteinExistence type="inferred from homology"/>
<name>A0A2P5FK51_TREOI</name>
<evidence type="ECO:0000256" key="2">
    <source>
        <dbReference type="ARBA" id="ARBA00005885"/>
    </source>
</evidence>
<organism evidence="8 9">
    <name type="scientific">Trema orientale</name>
    <name type="common">Charcoal tree</name>
    <name type="synonym">Celtis orientalis</name>
    <dbReference type="NCBI Taxonomy" id="63057"/>
    <lineage>
        <taxon>Eukaryota</taxon>
        <taxon>Viridiplantae</taxon>
        <taxon>Streptophyta</taxon>
        <taxon>Embryophyta</taxon>
        <taxon>Tracheophyta</taxon>
        <taxon>Spermatophyta</taxon>
        <taxon>Magnoliopsida</taxon>
        <taxon>eudicotyledons</taxon>
        <taxon>Gunneridae</taxon>
        <taxon>Pentapetalae</taxon>
        <taxon>rosids</taxon>
        <taxon>fabids</taxon>
        <taxon>Rosales</taxon>
        <taxon>Cannabaceae</taxon>
        <taxon>Trema</taxon>
    </lineage>
</organism>
<feature type="region of interest" description="Disordered" evidence="6">
    <location>
        <begin position="474"/>
        <end position="615"/>
    </location>
</feature>
<feature type="compositionally biased region" description="Basic and acidic residues" evidence="6">
    <location>
        <begin position="580"/>
        <end position="596"/>
    </location>
</feature>
<keyword evidence="3" id="KW-0963">Cytoplasm</keyword>
<evidence type="ECO:0000256" key="5">
    <source>
        <dbReference type="ARBA" id="ARBA00023212"/>
    </source>
</evidence>
<accession>A0A2P5FK51</accession>
<feature type="compositionally biased region" description="Polar residues" evidence="6">
    <location>
        <begin position="503"/>
        <end position="516"/>
    </location>
</feature>
<evidence type="ECO:0000313" key="8">
    <source>
        <dbReference type="EMBL" id="PON98172.1"/>
    </source>
</evidence>
<comment type="subcellular location">
    <subcellularLocation>
        <location evidence="1">Cytoplasm</location>
        <location evidence="1">Cytoskeleton</location>
    </subcellularLocation>
</comment>
<feature type="compositionally biased region" description="Basic and acidic residues" evidence="6">
    <location>
        <begin position="543"/>
        <end position="569"/>
    </location>
</feature>
<dbReference type="InParanoid" id="A0A2P5FK51"/>
<evidence type="ECO:0000313" key="9">
    <source>
        <dbReference type="Proteomes" id="UP000237000"/>
    </source>
</evidence>
<gene>
    <name evidence="8" type="ORF">TorRG33x02_060020</name>
</gene>
<dbReference type="OrthoDB" id="758458at2759"/>
<evidence type="ECO:0000256" key="6">
    <source>
        <dbReference type="SAM" id="MobiDB-lite"/>
    </source>
</evidence>
<comment type="similarity">
    <text evidence="2">Belongs to the TPX2 family.</text>
</comment>
<dbReference type="InterPro" id="IPR027329">
    <property type="entry name" value="TPX2_C"/>
</dbReference>
<keyword evidence="5" id="KW-0206">Cytoskeleton</keyword>
<feature type="compositionally biased region" description="Basic and acidic residues" evidence="6">
    <location>
        <begin position="354"/>
        <end position="396"/>
    </location>
</feature>
<evidence type="ECO:0000259" key="7">
    <source>
        <dbReference type="Pfam" id="PF06886"/>
    </source>
</evidence>
<reference evidence="9" key="1">
    <citation type="submission" date="2016-06" db="EMBL/GenBank/DDBJ databases">
        <title>Parallel loss of symbiosis genes in relatives of nitrogen-fixing non-legume Parasponia.</title>
        <authorList>
            <person name="Van Velzen R."/>
            <person name="Holmer R."/>
            <person name="Bu F."/>
            <person name="Rutten L."/>
            <person name="Van Zeijl A."/>
            <person name="Liu W."/>
            <person name="Santuari L."/>
            <person name="Cao Q."/>
            <person name="Sharma T."/>
            <person name="Shen D."/>
            <person name="Roswanjaya Y."/>
            <person name="Wardhani T."/>
            <person name="Kalhor M.S."/>
            <person name="Jansen J."/>
            <person name="Van den Hoogen J."/>
            <person name="Gungor B."/>
            <person name="Hartog M."/>
            <person name="Hontelez J."/>
            <person name="Verver J."/>
            <person name="Yang W.-C."/>
            <person name="Schijlen E."/>
            <person name="Repin R."/>
            <person name="Schilthuizen M."/>
            <person name="Schranz E."/>
            <person name="Heidstra R."/>
            <person name="Miyata K."/>
            <person name="Fedorova E."/>
            <person name="Kohlen W."/>
            <person name="Bisseling T."/>
            <person name="Smit S."/>
            <person name="Geurts R."/>
        </authorList>
    </citation>
    <scope>NUCLEOTIDE SEQUENCE [LARGE SCALE GENOMIC DNA]</scope>
    <source>
        <strain evidence="9">cv. RG33-2</strain>
    </source>
</reference>
<dbReference type="GO" id="GO:0005874">
    <property type="term" value="C:microtubule"/>
    <property type="evidence" value="ECO:0007669"/>
    <property type="project" value="UniProtKB-KW"/>
</dbReference>
<feature type="domain" description="TPX2 C-terminal" evidence="7">
    <location>
        <begin position="418"/>
        <end position="490"/>
    </location>
</feature>
<feature type="compositionally biased region" description="Basic residues" evidence="6">
    <location>
        <begin position="493"/>
        <end position="502"/>
    </location>
</feature>
<evidence type="ECO:0000256" key="3">
    <source>
        <dbReference type="ARBA" id="ARBA00022490"/>
    </source>
</evidence>
<evidence type="ECO:0000256" key="1">
    <source>
        <dbReference type="ARBA" id="ARBA00004245"/>
    </source>
</evidence>
<dbReference type="FunCoup" id="A0A2P5FK51">
    <property type="interactions" value="50"/>
</dbReference>
<evidence type="ECO:0000256" key="4">
    <source>
        <dbReference type="ARBA" id="ARBA00022701"/>
    </source>
</evidence>
<dbReference type="InterPro" id="IPR044216">
    <property type="entry name" value="WDL7"/>
</dbReference>
<feature type="compositionally biased region" description="Basic and acidic residues" evidence="6">
    <location>
        <begin position="314"/>
        <end position="337"/>
    </location>
</feature>
<keyword evidence="4" id="KW-0493">Microtubule</keyword>
<protein>
    <submittedName>
        <fullName evidence="8">TPX2, C-terminal</fullName>
    </submittedName>
</protein>
<dbReference type="Pfam" id="PF06886">
    <property type="entry name" value="TPX2"/>
    <property type="match status" value="1"/>
</dbReference>
<sequence length="615" mass="70209">MAGEIEEPFRISFQADSLHSGSISFGRFEKESLSWERRSSFSHNRYLEEVEKCSKPGSVIEKKAYFEAHFKKKGLLRPDSFEYHSGTEYQGSENGVSDRNDWREEFEHANEVGHYSHLDESPEGSEYHGEYEITECDRVDPCHQMYHNVYELTKCEGQDHKDQEYHGDYEVKECERSDHGGLENHDEYDVTEYEGEGSVVSFSNPLTQLAMNDSDVLLDIVADDANSEAHKAETGCDKFSSMRDESQTRVYQQVDDNAIKADAKIEQAGIVEETFFEIEITSHQKPAMESKPSKSKVISLTNLSRVQRNISMDVSKDPAKESIRRKREVSGRTEKANRTSNPAISTRRSVYRTSRSDDSRDLKKNIVHENKRGEKESREKKVDVSRPSSLKDEARGHQMADRYIQENLTKLDTRSVGFNFRSSERAERRKEFYMKLEEKMNAKEAEMSKIQARTQEKTEAEIRRLRKSLNFKATPMPSFYNVDGNKAESIKTKIGKSHRKSTSSRSGVASELQSNLKAEDDTANDPVQMMEPSPTPSNSKISEVTRKDDVTKKKEREKDANKLNRRVSETTKVSSGQRVLEGKQKIGRRSGDEMARKSVKGVGSRMSLLAVDVAS</sequence>